<proteinExistence type="predicted"/>
<keyword evidence="1" id="KW-0812">Transmembrane</keyword>
<evidence type="ECO:0000313" key="2">
    <source>
        <dbReference type="EMBL" id="SNT09241.1"/>
    </source>
</evidence>
<evidence type="ECO:0000256" key="1">
    <source>
        <dbReference type="SAM" id="Phobius"/>
    </source>
</evidence>
<dbReference type="RefSeq" id="WP_089321055.1">
    <property type="nucleotide sequence ID" value="NZ_FZOQ01000023.1"/>
</dbReference>
<accession>A0A239JTP8</accession>
<organism evidence="2 3">
    <name type="scientific">Pontibacter ummariensis</name>
    <dbReference type="NCBI Taxonomy" id="1610492"/>
    <lineage>
        <taxon>Bacteria</taxon>
        <taxon>Pseudomonadati</taxon>
        <taxon>Bacteroidota</taxon>
        <taxon>Cytophagia</taxon>
        <taxon>Cytophagales</taxon>
        <taxon>Hymenobacteraceae</taxon>
        <taxon>Pontibacter</taxon>
    </lineage>
</organism>
<evidence type="ECO:0000313" key="3">
    <source>
        <dbReference type="Proteomes" id="UP000198432"/>
    </source>
</evidence>
<keyword evidence="1" id="KW-0472">Membrane</keyword>
<dbReference type="AlphaFoldDB" id="A0A239JTP8"/>
<gene>
    <name evidence="2" type="ORF">SAMN06296052_12379</name>
</gene>
<feature type="transmembrane region" description="Helical" evidence="1">
    <location>
        <begin position="6"/>
        <end position="23"/>
    </location>
</feature>
<protein>
    <submittedName>
        <fullName evidence="2">Uncharacterized protein</fullName>
    </submittedName>
</protein>
<dbReference type="Proteomes" id="UP000198432">
    <property type="component" value="Unassembled WGS sequence"/>
</dbReference>
<dbReference type="OrthoDB" id="1524706at2"/>
<keyword evidence="3" id="KW-1185">Reference proteome</keyword>
<reference evidence="3" key="1">
    <citation type="submission" date="2017-06" db="EMBL/GenBank/DDBJ databases">
        <authorList>
            <person name="Varghese N."/>
            <person name="Submissions S."/>
        </authorList>
    </citation>
    <scope>NUCLEOTIDE SEQUENCE [LARGE SCALE GENOMIC DNA]</scope>
    <source>
        <strain evidence="3">NKM1</strain>
    </source>
</reference>
<sequence length="174" mass="19906">MDLGTTIIGLFSLALFIVPILYIQRGQRQQKKKFLEDFLKVTEGQQLSIRQYDSWPPYFSIGIDPVQRKLSYLKKQDQKEQTALIDLSEVASCRVVNEHRDVNGTRVIDFVALRFAFRNPRLSEQALEFYDREESMSLNEELMLAEKWQGIVNAHLQGTPQATQVTSAGSPVIA</sequence>
<keyword evidence="1" id="KW-1133">Transmembrane helix</keyword>
<dbReference type="EMBL" id="FZOQ01000023">
    <property type="protein sequence ID" value="SNT09241.1"/>
    <property type="molecule type" value="Genomic_DNA"/>
</dbReference>
<name>A0A239JTP8_9BACT</name>